<accession>A0A6M3JDV0</accession>
<evidence type="ECO:0000313" key="2">
    <source>
        <dbReference type="EMBL" id="QJA68023.1"/>
    </source>
</evidence>
<reference evidence="2" key="1">
    <citation type="submission" date="2020-03" db="EMBL/GenBank/DDBJ databases">
        <title>The deep terrestrial virosphere.</title>
        <authorList>
            <person name="Holmfeldt K."/>
            <person name="Nilsson E."/>
            <person name="Simone D."/>
            <person name="Lopez-Fernandez M."/>
            <person name="Wu X."/>
            <person name="de Brujin I."/>
            <person name="Lundin D."/>
            <person name="Andersson A."/>
            <person name="Bertilsson S."/>
            <person name="Dopson M."/>
        </authorList>
    </citation>
    <scope>NUCLEOTIDE SEQUENCE</scope>
    <source>
        <strain evidence="3">MM415A00131</strain>
        <strain evidence="2">MM415B00138</strain>
    </source>
</reference>
<dbReference type="EMBL" id="MT141578">
    <property type="protein sequence ID" value="QJA68023.1"/>
    <property type="molecule type" value="Genomic_DNA"/>
</dbReference>
<evidence type="ECO:0000313" key="3">
    <source>
        <dbReference type="EMBL" id="QJI05008.1"/>
    </source>
</evidence>
<evidence type="ECO:0000256" key="1">
    <source>
        <dbReference type="SAM" id="MobiDB-lite"/>
    </source>
</evidence>
<sequence>MRRGEPVAPVAPIVNTATEPIGALKPDIGSTFGLGRNEGDMPDPSTTIGGLNAEEVAGMKDTSLADIGNFISENKGRIAGYGLSLATLGPVATLGLGKSDAIITGAKELGKYLYGKAKNALGFGVDKSAPASGLPRHGPEPALNVPSYNTMGYGSTDVAASTVGATHGPPEGINPSESFNTRGSDIDGGWFSGGGGGSAGGADGPADNDSQGGNDPGGAGAPGDSSDGNEGGGGVW</sequence>
<proteinExistence type="predicted"/>
<feature type="compositionally biased region" description="Gly residues" evidence="1">
    <location>
        <begin position="190"/>
        <end position="203"/>
    </location>
</feature>
<protein>
    <submittedName>
        <fullName evidence="2">Uncharacterized protein</fullName>
    </submittedName>
</protein>
<organism evidence="2">
    <name type="scientific">viral metagenome</name>
    <dbReference type="NCBI Taxonomy" id="1070528"/>
    <lineage>
        <taxon>unclassified sequences</taxon>
        <taxon>metagenomes</taxon>
        <taxon>organismal metagenomes</taxon>
    </lineage>
</organism>
<name>A0A6M3JDV0_9ZZZZ</name>
<dbReference type="AlphaFoldDB" id="A0A6M3JDV0"/>
<gene>
    <name evidence="3" type="ORF">MM415A00131_0026</name>
    <name evidence="2" type="ORF">MM415B00138_0073</name>
</gene>
<feature type="compositionally biased region" description="Low complexity" evidence="1">
    <location>
        <begin position="204"/>
        <end position="213"/>
    </location>
</feature>
<feature type="region of interest" description="Disordered" evidence="1">
    <location>
        <begin position="160"/>
        <end position="236"/>
    </location>
</feature>
<dbReference type="EMBL" id="MT145193">
    <property type="protein sequence ID" value="QJI05008.1"/>
    <property type="molecule type" value="Genomic_DNA"/>
</dbReference>